<evidence type="ECO:0000259" key="1">
    <source>
        <dbReference type="PROSITE" id="PS51186"/>
    </source>
</evidence>
<comment type="caution">
    <text evidence="2">The sequence shown here is derived from an EMBL/GenBank/DDBJ whole genome shotgun (WGS) entry which is preliminary data.</text>
</comment>
<dbReference type="Proteomes" id="UP001314796">
    <property type="component" value="Unassembled WGS sequence"/>
</dbReference>
<dbReference type="PROSITE" id="PS51186">
    <property type="entry name" value="GNAT"/>
    <property type="match status" value="1"/>
</dbReference>
<dbReference type="EMBL" id="JAFBEE010000001">
    <property type="protein sequence ID" value="MBM7613800.1"/>
    <property type="molecule type" value="Genomic_DNA"/>
</dbReference>
<name>A0ABS2NLI9_9FIRM</name>
<dbReference type="RefSeq" id="WP_204400066.1">
    <property type="nucleotide sequence ID" value="NZ_JAFBEE010000001.1"/>
</dbReference>
<evidence type="ECO:0000313" key="3">
    <source>
        <dbReference type="Proteomes" id="UP001314796"/>
    </source>
</evidence>
<gene>
    <name evidence="2" type="ORF">JOC73_000308</name>
</gene>
<dbReference type="InterPro" id="IPR016181">
    <property type="entry name" value="Acyl_CoA_acyltransferase"/>
</dbReference>
<dbReference type="SUPFAM" id="SSF55729">
    <property type="entry name" value="Acyl-CoA N-acyltransferases (Nat)"/>
    <property type="match status" value="1"/>
</dbReference>
<evidence type="ECO:0000313" key="2">
    <source>
        <dbReference type="EMBL" id="MBM7613800.1"/>
    </source>
</evidence>
<proteinExistence type="predicted"/>
<sequence>MKNIKGNIDIRKLAPGSNIPQKLLLMADPSTESINDYLDRGEIYGAFIEEGIVGVYLILKTRPFTLELVNVSVEESFQGKGIGKLLVMDAIIIAKGSDAKTIEVGTGSSSIGQLALYQKCGFRITAIDKDFFIRHYSDEIFENGIQCLDMIRLAIDFK</sequence>
<protein>
    <submittedName>
        <fullName evidence="2">Ribosomal protein S18 acetylase RimI-like enzyme</fullName>
    </submittedName>
</protein>
<dbReference type="Gene3D" id="3.40.630.30">
    <property type="match status" value="1"/>
</dbReference>
<accession>A0ABS2NLI9</accession>
<dbReference type="InterPro" id="IPR000182">
    <property type="entry name" value="GNAT_dom"/>
</dbReference>
<dbReference type="CDD" id="cd04301">
    <property type="entry name" value="NAT_SF"/>
    <property type="match status" value="1"/>
</dbReference>
<keyword evidence="3" id="KW-1185">Reference proteome</keyword>
<reference evidence="2 3" key="1">
    <citation type="submission" date="2021-01" db="EMBL/GenBank/DDBJ databases">
        <title>Genomic Encyclopedia of Type Strains, Phase IV (KMG-IV): sequencing the most valuable type-strain genomes for metagenomic binning, comparative biology and taxonomic classification.</title>
        <authorList>
            <person name="Goeker M."/>
        </authorList>
    </citation>
    <scope>NUCLEOTIDE SEQUENCE [LARGE SCALE GENOMIC DNA]</scope>
    <source>
        <strain evidence="2 3">DSM 25890</strain>
    </source>
</reference>
<organism evidence="2 3">
    <name type="scientific">Alkaliphilus hydrothermalis</name>
    <dbReference type="NCBI Taxonomy" id="1482730"/>
    <lineage>
        <taxon>Bacteria</taxon>
        <taxon>Bacillati</taxon>
        <taxon>Bacillota</taxon>
        <taxon>Clostridia</taxon>
        <taxon>Peptostreptococcales</taxon>
        <taxon>Natronincolaceae</taxon>
        <taxon>Alkaliphilus</taxon>
    </lineage>
</organism>
<dbReference type="Pfam" id="PF00583">
    <property type="entry name" value="Acetyltransf_1"/>
    <property type="match status" value="1"/>
</dbReference>
<feature type="domain" description="N-acetyltransferase" evidence="1">
    <location>
        <begin position="8"/>
        <end position="143"/>
    </location>
</feature>